<dbReference type="Pfam" id="PF13385">
    <property type="entry name" value="Laminin_G_3"/>
    <property type="match status" value="1"/>
</dbReference>
<reference evidence="4 5" key="1">
    <citation type="journal article" date="2016" name="Nat. Commun.">
        <title>Thousands of microbial genomes shed light on interconnected biogeochemical processes in an aquifer system.</title>
        <authorList>
            <person name="Anantharaman K."/>
            <person name="Brown C.T."/>
            <person name="Hug L.A."/>
            <person name="Sharon I."/>
            <person name="Castelle C.J."/>
            <person name="Probst A.J."/>
            <person name="Thomas B.C."/>
            <person name="Singh A."/>
            <person name="Wilkins M.J."/>
            <person name="Karaoz U."/>
            <person name="Brodie E.L."/>
            <person name="Williams K.H."/>
            <person name="Hubbard S.S."/>
            <person name="Banfield J.F."/>
        </authorList>
    </citation>
    <scope>NUCLEOTIDE SEQUENCE [LARGE SCALE GENOMIC DNA]</scope>
</reference>
<proteinExistence type="predicted"/>
<protein>
    <recommendedName>
        <fullName evidence="3">LamG-like jellyroll fold domain-containing protein</fullName>
    </recommendedName>
</protein>
<dbReference type="PANTHER" id="PTHR47635">
    <property type="entry name" value="CUB DOMAIN-CONTAINING PROTEIN"/>
    <property type="match status" value="1"/>
</dbReference>
<keyword evidence="1" id="KW-0732">Signal</keyword>
<accession>A0A1G1ZWI6</accession>
<keyword evidence="2" id="KW-1015">Disulfide bond</keyword>
<organism evidence="4 5">
    <name type="scientific">Candidatus Harrisonbacteria bacterium RIFCSPLOWO2_02_FULL_41_13b</name>
    <dbReference type="NCBI Taxonomy" id="1798409"/>
    <lineage>
        <taxon>Bacteria</taxon>
        <taxon>Candidatus Harrisoniibacteriota</taxon>
    </lineage>
</organism>
<dbReference type="Gene3D" id="2.60.120.200">
    <property type="match status" value="1"/>
</dbReference>
<evidence type="ECO:0000256" key="1">
    <source>
        <dbReference type="ARBA" id="ARBA00022729"/>
    </source>
</evidence>
<dbReference type="SUPFAM" id="SSF49899">
    <property type="entry name" value="Concanavalin A-like lectins/glucanases"/>
    <property type="match status" value="1"/>
</dbReference>
<dbReference type="PANTHER" id="PTHR47635:SF2">
    <property type="entry name" value="LAMG-LIKE JELLYROLL FOLD DOMAIN-CONTAINING PROTEIN"/>
    <property type="match status" value="1"/>
</dbReference>
<dbReference type="EMBL" id="MHJL01000007">
    <property type="protein sequence ID" value="OGY68130.1"/>
    <property type="molecule type" value="Genomic_DNA"/>
</dbReference>
<evidence type="ECO:0000259" key="3">
    <source>
        <dbReference type="SMART" id="SM00560"/>
    </source>
</evidence>
<dbReference type="AlphaFoldDB" id="A0A1G1ZWI6"/>
<dbReference type="STRING" id="1798409.A3I24_02570"/>
<dbReference type="InterPro" id="IPR006558">
    <property type="entry name" value="LamG-like"/>
</dbReference>
<feature type="domain" description="LamG-like jellyroll fold" evidence="3">
    <location>
        <begin position="112"/>
        <end position="246"/>
    </location>
</feature>
<dbReference type="SMART" id="SM00560">
    <property type="entry name" value="LamGL"/>
    <property type="match status" value="1"/>
</dbReference>
<name>A0A1G1ZWI6_9BACT</name>
<evidence type="ECO:0000313" key="5">
    <source>
        <dbReference type="Proteomes" id="UP000177690"/>
    </source>
</evidence>
<evidence type="ECO:0000313" key="4">
    <source>
        <dbReference type="EMBL" id="OGY68130.1"/>
    </source>
</evidence>
<gene>
    <name evidence="4" type="ORF">A3I24_02570</name>
</gene>
<comment type="caution">
    <text evidence="4">The sequence shown here is derived from an EMBL/GenBank/DDBJ whole genome shotgun (WGS) entry which is preliminary data.</text>
</comment>
<evidence type="ECO:0000256" key="2">
    <source>
        <dbReference type="ARBA" id="ARBA00023157"/>
    </source>
</evidence>
<dbReference type="InterPro" id="IPR013320">
    <property type="entry name" value="ConA-like_dom_sf"/>
</dbReference>
<sequence>MSIDYFLLFKFGQICYYIFMKKILLSLSLSFVVAGTVLAAGNFSDGLVGFWRFNGSDRPGAIVRDRSGNKNHGTIMGDPNHMKGIRNRAFIFDGIDDYVDLGTVVGDFELTDKFTISAWIKPDVMNGVNRGIVSRMPADTIKGWHVRVTEWNTLRFVVRSGNYDVAWTDTHPISAGQWYQVVAVWDGAKPMIYVNGVLDSAYDIAGGLSTIGTAGHAYIGYDETNNRYFDGAIDEVRIYNRALSAQEVSNLFNAEN</sequence>
<dbReference type="Proteomes" id="UP000177690">
    <property type="component" value="Unassembled WGS sequence"/>
</dbReference>